<dbReference type="EMBL" id="JBHTJF010000002">
    <property type="protein sequence ID" value="MFD0942367.1"/>
    <property type="molecule type" value="Genomic_DNA"/>
</dbReference>
<dbReference type="Proteomes" id="UP001596976">
    <property type="component" value="Unassembled WGS sequence"/>
</dbReference>
<dbReference type="CDD" id="cd00093">
    <property type="entry name" value="HTH_XRE"/>
    <property type="match status" value="1"/>
</dbReference>
<reference evidence="4" key="1">
    <citation type="journal article" date="2019" name="Int. J. Syst. Evol. Microbiol.">
        <title>The Global Catalogue of Microorganisms (GCM) 10K type strain sequencing project: providing services to taxonomists for standard genome sequencing and annotation.</title>
        <authorList>
            <consortium name="The Broad Institute Genomics Platform"/>
            <consortium name="The Broad Institute Genome Sequencing Center for Infectious Disease"/>
            <person name="Wu L."/>
            <person name="Ma J."/>
        </authorList>
    </citation>
    <scope>NUCLEOTIDE SEQUENCE [LARGE SCALE GENOMIC DNA]</scope>
    <source>
        <strain evidence="4">CCUG 63563</strain>
    </source>
</reference>
<gene>
    <name evidence="3" type="ORF">ACFQ0V_01000</name>
</gene>
<comment type="caution">
    <text evidence="3">The sequence shown here is derived from an EMBL/GenBank/DDBJ whole genome shotgun (WGS) entry which is preliminary data.</text>
</comment>
<evidence type="ECO:0000313" key="3">
    <source>
        <dbReference type="EMBL" id="MFD0942367.1"/>
    </source>
</evidence>
<dbReference type="SMART" id="SM00530">
    <property type="entry name" value="HTH_XRE"/>
    <property type="match status" value="1"/>
</dbReference>
<evidence type="ECO:0000313" key="4">
    <source>
        <dbReference type="Proteomes" id="UP001596976"/>
    </source>
</evidence>
<protein>
    <submittedName>
        <fullName evidence="3">Helix-turn-helix domain-containing protein</fullName>
    </submittedName>
</protein>
<organism evidence="3 4">
    <name type="scientific">Savagea faecisuis</name>
    <dbReference type="NCBI Taxonomy" id="1274803"/>
    <lineage>
        <taxon>Bacteria</taxon>
        <taxon>Bacillati</taxon>
        <taxon>Bacillota</taxon>
        <taxon>Bacilli</taxon>
        <taxon>Bacillales</taxon>
        <taxon>Caryophanaceae</taxon>
        <taxon>Savagea</taxon>
    </lineage>
</organism>
<evidence type="ECO:0000256" key="1">
    <source>
        <dbReference type="ARBA" id="ARBA00023125"/>
    </source>
</evidence>
<dbReference type="SUPFAM" id="SSF47413">
    <property type="entry name" value="lambda repressor-like DNA-binding domains"/>
    <property type="match status" value="1"/>
</dbReference>
<name>A0ABW3GZ80_9BACL</name>
<dbReference type="Pfam" id="PF01381">
    <property type="entry name" value="HTH_3"/>
    <property type="match status" value="1"/>
</dbReference>
<evidence type="ECO:0000259" key="2">
    <source>
        <dbReference type="PROSITE" id="PS50943"/>
    </source>
</evidence>
<dbReference type="PROSITE" id="PS50943">
    <property type="entry name" value="HTH_CROC1"/>
    <property type="match status" value="1"/>
</dbReference>
<dbReference type="InterPro" id="IPR010982">
    <property type="entry name" value="Lambda_DNA-bd_dom_sf"/>
</dbReference>
<dbReference type="RefSeq" id="WP_381008833.1">
    <property type="nucleotide sequence ID" value="NZ_JBHTJF010000002.1"/>
</dbReference>
<dbReference type="PANTHER" id="PTHR46558">
    <property type="entry name" value="TRACRIPTIONAL REGULATORY PROTEIN-RELATED-RELATED"/>
    <property type="match status" value="1"/>
</dbReference>
<keyword evidence="4" id="KW-1185">Reference proteome</keyword>
<keyword evidence="1" id="KW-0238">DNA-binding</keyword>
<dbReference type="PANTHER" id="PTHR46558:SF11">
    <property type="entry name" value="HTH-TYPE TRANSCRIPTIONAL REGULATOR XRE"/>
    <property type="match status" value="1"/>
</dbReference>
<dbReference type="Gene3D" id="1.10.260.40">
    <property type="entry name" value="lambda repressor-like DNA-binding domains"/>
    <property type="match status" value="1"/>
</dbReference>
<proteinExistence type="predicted"/>
<feature type="domain" description="HTH cro/C1-type" evidence="2">
    <location>
        <begin position="8"/>
        <end position="62"/>
    </location>
</feature>
<accession>A0ABW3GZ80</accession>
<dbReference type="InterPro" id="IPR001387">
    <property type="entry name" value="Cro/C1-type_HTH"/>
</dbReference>
<sequence length="367" mass="42460">MIQLATQLRKYREKYRLTQQEVAAFCYVTKATVSKWENGLSTPDVELLPLLASRFGTTVDALIGYEAKRSKEEVRTSYVAYATRFQHEPFSDVYDAIVQEARLHYSDSFLLLQYATLLMNYAPQSDDAPNVYETVAEWLEQVERIETDVWRLRQANALLAVLALFTGHPEKVIDRTAQAMQPNVGEEGLLIEAYEALGRTTEMRQLLHVSMYQHVLELLSRLTKMLWHEQEKRDDTINRAETLIATWQLDRLHPNSVAQWYFMKAMDAARREAEQQVASALTQFVDVVTTHLFPVRLRGDAYVDTLDEWLEEALDLGAAPPRTEAAIWDSIETTLQHPAFTQWDNASWKRQLSERIQFARIGKERDE</sequence>